<gene>
    <name evidence="2" type="ORF">N7472_002952</name>
</gene>
<reference evidence="2" key="2">
    <citation type="journal article" date="2023" name="IMA Fungus">
        <title>Comparative genomic study of the Penicillium genus elucidates a diverse pangenome and 15 lateral gene transfer events.</title>
        <authorList>
            <person name="Petersen C."/>
            <person name="Sorensen T."/>
            <person name="Nielsen M.R."/>
            <person name="Sondergaard T.E."/>
            <person name="Sorensen J.L."/>
            <person name="Fitzpatrick D.A."/>
            <person name="Frisvad J.C."/>
            <person name="Nielsen K.L."/>
        </authorList>
    </citation>
    <scope>NUCLEOTIDE SEQUENCE</scope>
    <source>
        <strain evidence="2">IBT 16849</strain>
    </source>
</reference>
<name>A0A9W9MS52_9EURO</name>
<dbReference type="Proteomes" id="UP001150879">
    <property type="component" value="Unassembled WGS sequence"/>
</dbReference>
<comment type="caution">
    <text evidence="2">The sequence shown here is derived from an EMBL/GenBank/DDBJ whole genome shotgun (WGS) entry which is preliminary data.</text>
</comment>
<feature type="region of interest" description="Disordered" evidence="1">
    <location>
        <begin position="253"/>
        <end position="274"/>
    </location>
</feature>
<reference evidence="2" key="1">
    <citation type="submission" date="2022-11" db="EMBL/GenBank/DDBJ databases">
        <authorList>
            <person name="Petersen C."/>
        </authorList>
    </citation>
    <scope>NUCLEOTIDE SEQUENCE</scope>
    <source>
        <strain evidence="2">IBT 16849</strain>
    </source>
</reference>
<proteinExistence type="predicted"/>
<protein>
    <submittedName>
        <fullName evidence="2">Uncharacterized protein</fullName>
    </submittedName>
</protein>
<dbReference type="AlphaFoldDB" id="A0A9W9MS52"/>
<sequence>MPLSWDPRRMWSDNPSAAGASKDLPNEEIVSDSSPKAVSTAFAARSDSPKCFRFVKGVSRPKKRRRANSPKDQASRSVVTETSPEIVVRSTPPNLEVVDDHQRVNGLAGPELQDGHFFDDFGLFDSLLPNIFASTPFVDIEPQETLAAEVSGLSQTPRMTMTPLSPVDRAVDPVLHNLQTSSMAHSTDPMFRDEQQQNVLGDMVPRTIHEPTVPYASARLQGVPMISEISSNDHEKLLELLCPLRYRELVNSPDAGTLSAPSPWRPKCIDDTSH</sequence>
<evidence type="ECO:0000313" key="3">
    <source>
        <dbReference type="Proteomes" id="UP001150879"/>
    </source>
</evidence>
<accession>A0A9W9MS52</accession>
<feature type="compositionally biased region" description="Basic residues" evidence="1">
    <location>
        <begin position="59"/>
        <end position="68"/>
    </location>
</feature>
<evidence type="ECO:0000256" key="1">
    <source>
        <dbReference type="SAM" id="MobiDB-lite"/>
    </source>
</evidence>
<organism evidence="2 3">
    <name type="scientific">Penicillium cf. griseofulvum</name>
    <dbReference type="NCBI Taxonomy" id="2972120"/>
    <lineage>
        <taxon>Eukaryota</taxon>
        <taxon>Fungi</taxon>
        <taxon>Dikarya</taxon>
        <taxon>Ascomycota</taxon>
        <taxon>Pezizomycotina</taxon>
        <taxon>Eurotiomycetes</taxon>
        <taxon>Eurotiomycetidae</taxon>
        <taxon>Eurotiales</taxon>
        <taxon>Aspergillaceae</taxon>
        <taxon>Penicillium</taxon>
    </lineage>
</organism>
<keyword evidence="3" id="KW-1185">Reference proteome</keyword>
<dbReference type="EMBL" id="JAPQKP010000002">
    <property type="protein sequence ID" value="KAJ5206504.1"/>
    <property type="molecule type" value="Genomic_DNA"/>
</dbReference>
<feature type="region of interest" description="Disordered" evidence="1">
    <location>
        <begin position="58"/>
        <end position="85"/>
    </location>
</feature>
<feature type="compositionally biased region" description="Polar residues" evidence="1">
    <location>
        <begin position="70"/>
        <end position="83"/>
    </location>
</feature>
<feature type="region of interest" description="Disordered" evidence="1">
    <location>
        <begin position="1"/>
        <end position="35"/>
    </location>
</feature>
<feature type="compositionally biased region" description="Basic and acidic residues" evidence="1">
    <location>
        <begin position="1"/>
        <end position="11"/>
    </location>
</feature>
<evidence type="ECO:0000313" key="2">
    <source>
        <dbReference type="EMBL" id="KAJ5206504.1"/>
    </source>
</evidence>